<feature type="transmembrane region" description="Helical" evidence="9">
    <location>
        <begin position="244"/>
        <end position="263"/>
    </location>
</feature>
<dbReference type="OrthoDB" id="9786910at2"/>
<dbReference type="GO" id="GO:0140359">
    <property type="term" value="F:ABC-type transporter activity"/>
    <property type="evidence" value="ECO:0007669"/>
    <property type="project" value="InterPro"/>
</dbReference>
<keyword evidence="8 9" id="KW-0472">Membrane</keyword>
<feature type="transmembrane region" description="Helical" evidence="9">
    <location>
        <begin position="75"/>
        <end position="95"/>
    </location>
</feature>
<keyword evidence="12" id="KW-1185">Reference proteome</keyword>
<dbReference type="GO" id="GO:0015920">
    <property type="term" value="P:lipopolysaccharide transport"/>
    <property type="evidence" value="ECO:0007669"/>
    <property type="project" value="TreeGrafter"/>
</dbReference>
<dbReference type="Proteomes" id="UP000236454">
    <property type="component" value="Unassembled WGS sequence"/>
</dbReference>
<evidence type="ECO:0000259" key="10">
    <source>
        <dbReference type="PROSITE" id="PS51012"/>
    </source>
</evidence>
<keyword evidence="3 9" id="KW-0813">Transport</keyword>
<keyword evidence="5" id="KW-0997">Cell inner membrane</keyword>
<evidence type="ECO:0000256" key="5">
    <source>
        <dbReference type="ARBA" id="ARBA00022519"/>
    </source>
</evidence>
<evidence type="ECO:0000256" key="8">
    <source>
        <dbReference type="ARBA" id="ARBA00023136"/>
    </source>
</evidence>
<proteinExistence type="inferred from homology"/>
<feature type="transmembrane region" description="Helical" evidence="9">
    <location>
        <begin position="185"/>
        <end position="204"/>
    </location>
</feature>
<comment type="similarity">
    <text evidence="2 9">Belongs to the ABC-2 integral membrane protein family.</text>
</comment>
<gene>
    <name evidence="11" type="ORF">SAMN05216474_1635</name>
</gene>
<evidence type="ECO:0000256" key="2">
    <source>
        <dbReference type="ARBA" id="ARBA00007783"/>
    </source>
</evidence>
<organism evidence="11 12">
    <name type="scientific">Lishizhenia tianjinensis</name>
    <dbReference type="NCBI Taxonomy" id="477690"/>
    <lineage>
        <taxon>Bacteria</taxon>
        <taxon>Pseudomonadati</taxon>
        <taxon>Bacteroidota</taxon>
        <taxon>Flavobacteriia</taxon>
        <taxon>Flavobacteriales</taxon>
        <taxon>Crocinitomicaceae</taxon>
        <taxon>Lishizhenia</taxon>
    </lineage>
</organism>
<comment type="subcellular location">
    <subcellularLocation>
        <location evidence="1">Cell inner membrane</location>
        <topology evidence="1">Multi-pass membrane protein</topology>
    </subcellularLocation>
    <subcellularLocation>
        <location evidence="9">Cell membrane</location>
        <topology evidence="9">Multi-pass membrane protein</topology>
    </subcellularLocation>
</comment>
<name>A0A1I6ZUP6_9FLAO</name>
<dbReference type="EMBL" id="FPAS01000002">
    <property type="protein sequence ID" value="SFT66419.1"/>
    <property type="molecule type" value="Genomic_DNA"/>
</dbReference>
<evidence type="ECO:0000313" key="11">
    <source>
        <dbReference type="EMBL" id="SFT66419.1"/>
    </source>
</evidence>
<reference evidence="11 12" key="1">
    <citation type="submission" date="2016-10" db="EMBL/GenBank/DDBJ databases">
        <authorList>
            <person name="de Groot N.N."/>
        </authorList>
    </citation>
    <scope>NUCLEOTIDE SEQUENCE [LARGE SCALE GENOMIC DNA]</scope>
    <source>
        <strain evidence="11 12">CGMCC 1.7005</strain>
    </source>
</reference>
<feature type="transmembrane region" description="Helical" evidence="9">
    <location>
        <begin position="42"/>
        <end position="63"/>
    </location>
</feature>
<dbReference type="InterPro" id="IPR013525">
    <property type="entry name" value="ABC2_TM"/>
</dbReference>
<keyword evidence="7 9" id="KW-1133">Transmembrane helix</keyword>
<sequence>MKTVIDANKKSRFPDFKELLRYKDLFRTLAWRDFRVRYAQTTIGFLWALIQPLVTLIILNLVFGRFAEVDTGETPHILFTIAGLSIWTYFSFVMTNSGSSIIQSQGMIKKIYFPRLVVPLSKAVVGLIDLGITIVVLITLMIYYGVMPSINIWAAPLFIIMGMLSALAVGIWLSALTVRYRDFQHVVPFMVQLGLYITPVAYPVSEAADKLPHWVMTLYYLNPMAGIVDGFRWSLFGGSAPSSMMYLSFGMVVFLFITGLLYFRKIEDDIADYV</sequence>
<dbReference type="PANTHER" id="PTHR30413:SF8">
    <property type="entry name" value="TRANSPORT PERMEASE PROTEIN"/>
    <property type="match status" value="1"/>
</dbReference>
<keyword evidence="6 9" id="KW-0812">Transmembrane</keyword>
<feature type="domain" description="ABC transmembrane type-2" evidence="10">
    <location>
        <begin position="43"/>
        <end position="266"/>
    </location>
</feature>
<dbReference type="AlphaFoldDB" id="A0A1I6ZUP6"/>
<evidence type="ECO:0000256" key="9">
    <source>
        <dbReference type="RuleBase" id="RU361157"/>
    </source>
</evidence>
<feature type="transmembrane region" description="Helical" evidence="9">
    <location>
        <begin position="150"/>
        <end position="173"/>
    </location>
</feature>
<evidence type="ECO:0000256" key="6">
    <source>
        <dbReference type="ARBA" id="ARBA00022692"/>
    </source>
</evidence>
<keyword evidence="4 9" id="KW-1003">Cell membrane</keyword>
<accession>A0A1I6ZUP6</accession>
<evidence type="ECO:0000256" key="1">
    <source>
        <dbReference type="ARBA" id="ARBA00004429"/>
    </source>
</evidence>
<dbReference type="STRING" id="477690.SAMN05216474_1635"/>
<dbReference type="InterPro" id="IPR047817">
    <property type="entry name" value="ABC2_TM_bact-type"/>
</dbReference>
<dbReference type="PANTHER" id="PTHR30413">
    <property type="entry name" value="INNER MEMBRANE TRANSPORT PERMEASE"/>
    <property type="match status" value="1"/>
</dbReference>
<evidence type="ECO:0000256" key="7">
    <source>
        <dbReference type="ARBA" id="ARBA00022989"/>
    </source>
</evidence>
<evidence type="ECO:0000256" key="3">
    <source>
        <dbReference type="ARBA" id="ARBA00022448"/>
    </source>
</evidence>
<feature type="transmembrane region" description="Helical" evidence="9">
    <location>
        <begin position="116"/>
        <end position="144"/>
    </location>
</feature>
<evidence type="ECO:0000256" key="4">
    <source>
        <dbReference type="ARBA" id="ARBA00022475"/>
    </source>
</evidence>
<dbReference type="GO" id="GO:0005886">
    <property type="term" value="C:plasma membrane"/>
    <property type="evidence" value="ECO:0007669"/>
    <property type="project" value="UniProtKB-SubCell"/>
</dbReference>
<dbReference type="Pfam" id="PF01061">
    <property type="entry name" value="ABC2_membrane"/>
    <property type="match status" value="1"/>
</dbReference>
<protein>
    <recommendedName>
        <fullName evidence="9">Transport permease protein</fullName>
    </recommendedName>
</protein>
<dbReference type="PROSITE" id="PS51012">
    <property type="entry name" value="ABC_TM2"/>
    <property type="match status" value="1"/>
</dbReference>
<dbReference type="RefSeq" id="WP_090248106.1">
    <property type="nucleotide sequence ID" value="NZ_FPAS01000002.1"/>
</dbReference>
<evidence type="ECO:0000313" key="12">
    <source>
        <dbReference type="Proteomes" id="UP000236454"/>
    </source>
</evidence>